<dbReference type="Gene3D" id="3.15.10.30">
    <property type="entry name" value="Haemolymph juvenile hormone binding protein"/>
    <property type="match status" value="1"/>
</dbReference>
<dbReference type="EMBL" id="HBUF01356022">
    <property type="protein sequence ID" value="CAG6717546.1"/>
    <property type="molecule type" value="Transcribed_RNA"/>
</dbReference>
<organism evidence="1">
    <name type="scientific">Cacopsylla melanoneura</name>
    <dbReference type="NCBI Taxonomy" id="428564"/>
    <lineage>
        <taxon>Eukaryota</taxon>
        <taxon>Metazoa</taxon>
        <taxon>Ecdysozoa</taxon>
        <taxon>Arthropoda</taxon>
        <taxon>Hexapoda</taxon>
        <taxon>Insecta</taxon>
        <taxon>Pterygota</taxon>
        <taxon>Neoptera</taxon>
        <taxon>Paraneoptera</taxon>
        <taxon>Hemiptera</taxon>
        <taxon>Sternorrhyncha</taxon>
        <taxon>Psylloidea</taxon>
        <taxon>Psyllidae</taxon>
        <taxon>Psyllinae</taxon>
        <taxon>Cacopsylla</taxon>
    </lineage>
</organism>
<dbReference type="SMART" id="SM00700">
    <property type="entry name" value="JHBP"/>
    <property type="match status" value="1"/>
</dbReference>
<protein>
    <submittedName>
        <fullName evidence="1">Uncharacterized protein</fullName>
    </submittedName>
</protein>
<dbReference type="PANTHER" id="PTHR11008:SF41">
    <property type="entry name" value="RE70318P"/>
    <property type="match status" value="1"/>
</dbReference>
<name>A0A8D8V1X6_9HEMI</name>
<dbReference type="InterPro" id="IPR010562">
    <property type="entry name" value="Haemolymph_juvenile_hormone-bd"/>
</dbReference>
<accession>A0A8D8V1X6</accession>
<dbReference type="InterPro" id="IPR038606">
    <property type="entry name" value="To_sf"/>
</dbReference>
<dbReference type="PANTHER" id="PTHR11008">
    <property type="entry name" value="PROTEIN TAKEOUT-LIKE PROTEIN"/>
    <property type="match status" value="1"/>
</dbReference>
<evidence type="ECO:0000313" key="1">
    <source>
        <dbReference type="EMBL" id="CAG6717546.1"/>
    </source>
</evidence>
<sequence>MMDLFKGSCCIGSPLVYFSRFKALLFIFVYCVLQTSTLPIGIDGLEEVNCQDQRLNSTDCLREQILFYLQRLKPGLREAEVPPIDPMNIDISSFYTDKDRLVLNVTVSNVTIAGLSTIDISNINLNLEDGKVEVFGKIALISVDTELSSEGGILEFPLHGKGHLKLNLYDVSTALMLYYSDKNKMVHVIKFRSDFTPSKIVAKFSGTIDEDDKLGQGVNTFLNENSYEIYNDSKFLILASLDKMFTEIVNNALFYHYVRKEQNSLYERR</sequence>
<dbReference type="Pfam" id="PF06585">
    <property type="entry name" value="JHBP"/>
    <property type="match status" value="1"/>
</dbReference>
<dbReference type="AlphaFoldDB" id="A0A8D8V1X6"/>
<reference evidence="1" key="1">
    <citation type="submission" date="2021-05" db="EMBL/GenBank/DDBJ databases">
        <authorList>
            <person name="Alioto T."/>
            <person name="Alioto T."/>
            <person name="Gomez Garrido J."/>
        </authorList>
    </citation>
    <scope>NUCLEOTIDE SEQUENCE</scope>
</reference>
<proteinExistence type="predicted"/>